<reference evidence="2" key="1">
    <citation type="journal article" date="2019" name="Int. J. Syst. Evol. Microbiol.">
        <title>The Global Catalogue of Microorganisms (GCM) 10K type strain sequencing project: providing services to taxonomists for standard genome sequencing and annotation.</title>
        <authorList>
            <consortium name="The Broad Institute Genomics Platform"/>
            <consortium name="The Broad Institute Genome Sequencing Center for Infectious Disease"/>
            <person name="Wu L."/>
            <person name="Ma J."/>
        </authorList>
    </citation>
    <scope>NUCLEOTIDE SEQUENCE [LARGE SCALE GENOMIC DNA]</scope>
    <source>
        <strain evidence="2">JCM 4816</strain>
    </source>
</reference>
<gene>
    <name evidence="1" type="ORF">GCM10019016_126270</name>
</gene>
<evidence type="ECO:0008006" key="3">
    <source>
        <dbReference type="Google" id="ProtNLM"/>
    </source>
</evidence>
<proteinExistence type="predicted"/>
<keyword evidence="2" id="KW-1185">Reference proteome</keyword>
<accession>A0ABP6UDJ1</accession>
<dbReference type="SUPFAM" id="SSF69318">
    <property type="entry name" value="Integrin alpha N-terminal domain"/>
    <property type="match status" value="1"/>
</dbReference>
<name>A0ABP6UDJ1_9ACTN</name>
<dbReference type="EMBL" id="BAAAXF010000082">
    <property type="protein sequence ID" value="GAA3505514.1"/>
    <property type="molecule type" value="Genomic_DNA"/>
</dbReference>
<dbReference type="InterPro" id="IPR028994">
    <property type="entry name" value="Integrin_alpha_N"/>
</dbReference>
<protein>
    <recommendedName>
        <fullName evidence="3">VCBS repeat-containing protein</fullName>
    </recommendedName>
</protein>
<evidence type="ECO:0000313" key="2">
    <source>
        <dbReference type="Proteomes" id="UP001501455"/>
    </source>
</evidence>
<evidence type="ECO:0000313" key="1">
    <source>
        <dbReference type="EMBL" id="GAA3505514.1"/>
    </source>
</evidence>
<dbReference type="Proteomes" id="UP001501455">
    <property type="component" value="Unassembled WGS sequence"/>
</dbReference>
<sequence>MPDAASTKAAAVSSRAVCLAAADAVRPDPSPCWLWYPEGSVASGVLVDGARIQFADLNNDGRADYLDVNPQNGATRAWINYG</sequence>
<comment type="caution">
    <text evidence="1">The sequence shown here is derived from an EMBL/GenBank/DDBJ whole genome shotgun (WGS) entry which is preliminary data.</text>
</comment>
<organism evidence="1 2">
    <name type="scientific">Streptomyces prasinosporus</name>
    <dbReference type="NCBI Taxonomy" id="68256"/>
    <lineage>
        <taxon>Bacteria</taxon>
        <taxon>Bacillati</taxon>
        <taxon>Actinomycetota</taxon>
        <taxon>Actinomycetes</taxon>
        <taxon>Kitasatosporales</taxon>
        <taxon>Streptomycetaceae</taxon>
        <taxon>Streptomyces</taxon>
        <taxon>Streptomyces albogriseolus group</taxon>
    </lineage>
</organism>